<evidence type="ECO:0000313" key="2">
    <source>
        <dbReference type="Proteomes" id="UP001299596"/>
    </source>
</evidence>
<keyword evidence="2" id="KW-1185">Reference proteome</keyword>
<organism evidence="1 2">
    <name type="scientific">[Mycobacterium] crassicus</name>
    <dbReference type="NCBI Taxonomy" id="2872309"/>
    <lineage>
        <taxon>Bacteria</taxon>
        <taxon>Bacillati</taxon>
        <taxon>Actinomycetota</taxon>
        <taxon>Actinomycetes</taxon>
        <taxon>Mycobacteriales</taxon>
        <taxon>Mycobacteriaceae</taxon>
        <taxon>Mycolicibacter</taxon>
    </lineage>
</organism>
<comment type="caution">
    <text evidence="1">The sequence shown here is derived from an EMBL/GenBank/DDBJ whole genome shotgun (WGS) entry which is preliminary data.</text>
</comment>
<dbReference type="RefSeq" id="WP_329780272.1">
    <property type="nucleotide sequence ID" value="NZ_JAYJJR010000013.1"/>
</dbReference>
<evidence type="ECO:0000313" key="1">
    <source>
        <dbReference type="EMBL" id="MEB3023008.1"/>
    </source>
</evidence>
<proteinExistence type="predicted"/>
<protein>
    <submittedName>
        <fullName evidence="1">Uncharacterized protein</fullName>
    </submittedName>
</protein>
<gene>
    <name evidence="1" type="ORF">K6T79_18355</name>
</gene>
<dbReference type="Proteomes" id="UP001299596">
    <property type="component" value="Unassembled WGS sequence"/>
</dbReference>
<dbReference type="EMBL" id="JAYJJR010000013">
    <property type="protein sequence ID" value="MEB3023008.1"/>
    <property type="molecule type" value="Genomic_DNA"/>
</dbReference>
<name>A0ABU5XLF6_9MYCO</name>
<accession>A0ABU5XLF6</accession>
<sequence>MTQDAAVLRDLERQVRDTIAERANLERGLAHPDALRSATARAYRDRDAVTSPLLEEARLKAADDIAEFHKRWRELDKIARNTARLKELLECAPPHVQEHRDAIVAELPAAREQRARIGHDVKAAGLESLLPEGYGGDGQG</sequence>
<reference evidence="1 2" key="1">
    <citation type="submission" date="2023-12" db="EMBL/GenBank/DDBJ databases">
        <title>Description of new species of Mycobacterium terrae complex isolated from sewage at the Sao Paulo Zoological Park Foundation in Brazil.</title>
        <authorList>
            <person name="Romagnoli C.L."/>
            <person name="Conceicao E.C."/>
            <person name="Machado E."/>
            <person name="Barreto L.B.P.F."/>
            <person name="Sharma A."/>
            <person name="Silva N.M."/>
            <person name="Marques L.E."/>
            <person name="Juliana M.A."/>
            <person name="Lourenco M.C.S."/>
            <person name="Digiampietri L.A."/>
            <person name="Suffys P.N."/>
            <person name="Viana-Niero C."/>
        </authorList>
    </citation>
    <scope>NUCLEOTIDE SEQUENCE [LARGE SCALE GENOMIC DNA]</scope>
    <source>
        <strain evidence="1 2">MYC098</strain>
    </source>
</reference>